<name>A0A4D7K0A9_9BACT</name>
<gene>
    <name evidence="2" type="ORF">DCC35_17475</name>
</gene>
<keyword evidence="3" id="KW-1185">Reference proteome</keyword>
<dbReference type="InterPro" id="IPR022409">
    <property type="entry name" value="PKD/Chitinase_dom"/>
</dbReference>
<dbReference type="InterPro" id="IPR050778">
    <property type="entry name" value="Cueball_EGF_LRP_Nidogen"/>
</dbReference>
<dbReference type="Gene3D" id="2.40.10.500">
    <property type="match status" value="1"/>
</dbReference>
<dbReference type="InterPro" id="IPR000033">
    <property type="entry name" value="LDLR_classB_rpt"/>
</dbReference>
<evidence type="ECO:0000259" key="1">
    <source>
        <dbReference type="PROSITE" id="PS50093"/>
    </source>
</evidence>
<reference evidence="2 3" key="1">
    <citation type="submission" date="2018-04" db="EMBL/GenBank/DDBJ databases">
        <title>Complete genome uncultured novel isolate.</title>
        <authorList>
            <person name="Merlino G."/>
        </authorList>
    </citation>
    <scope>NUCLEOTIDE SEQUENCE [LARGE SCALE GENOMIC DNA]</scope>
    <source>
        <strain evidence="3">R1DC9</strain>
    </source>
</reference>
<dbReference type="PROSITE" id="PS50093">
    <property type="entry name" value="PKD"/>
    <property type="match status" value="1"/>
</dbReference>
<feature type="domain" description="PKD" evidence="1">
    <location>
        <begin position="64"/>
        <end position="122"/>
    </location>
</feature>
<dbReference type="InterPro" id="IPR011042">
    <property type="entry name" value="6-blade_b-propeller_TolB-like"/>
</dbReference>
<dbReference type="PANTHER" id="PTHR46513">
    <property type="entry name" value="VITELLOGENIN RECEPTOR-LIKE PROTEIN-RELATED-RELATED"/>
    <property type="match status" value="1"/>
</dbReference>
<dbReference type="Gene3D" id="2.60.40.10">
    <property type="entry name" value="Immunoglobulins"/>
    <property type="match status" value="1"/>
</dbReference>
<dbReference type="InterPro" id="IPR035986">
    <property type="entry name" value="PKD_dom_sf"/>
</dbReference>
<dbReference type="SUPFAM" id="SSF49299">
    <property type="entry name" value="PKD domain"/>
    <property type="match status" value="1"/>
</dbReference>
<dbReference type="Proteomes" id="UP000298616">
    <property type="component" value="Chromosome"/>
</dbReference>
<dbReference type="SMART" id="SM00135">
    <property type="entry name" value="LY"/>
    <property type="match status" value="2"/>
</dbReference>
<protein>
    <recommendedName>
        <fullName evidence="1">PKD domain-containing protein</fullName>
    </recommendedName>
</protein>
<dbReference type="SMART" id="SM00089">
    <property type="entry name" value="PKD"/>
    <property type="match status" value="1"/>
</dbReference>
<dbReference type="InterPro" id="IPR013783">
    <property type="entry name" value="Ig-like_fold"/>
</dbReference>
<dbReference type="Gene3D" id="2.120.10.30">
    <property type="entry name" value="TolB, C-terminal domain"/>
    <property type="match status" value="1"/>
</dbReference>
<dbReference type="PROSITE" id="PS51257">
    <property type="entry name" value="PROKAR_LIPOPROTEIN"/>
    <property type="match status" value="1"/>
</dbReference>
<dbReference type="KEGG" id="fpf:DCC35_17475"/>
<accession>A0A4D7K0A9</accession>
<organism evidence="2 3">
    <name type="scientific">Mangrovivirga cuniculi</name>
    <dbReference type="NCBI Taxonomy" id="2715131"/>
    <lineage>
        <taxon>Bacteria</taxon>
        <taxon>Pseudomonadati</taxon>
        <taxon>Bacteroidota</taxon>
        <taxon>Cytophagia</taxon>
        <taxon>Cytophagales</taxon>
        <taxon>Mangrovivirgaceae</taxon>
        <taxon>Mangrovivirga</taxon>
    </lineage>
</organism>
<dbReference type="AlphaFoldDB" id="A0A4D7K0A9"/>
<evidence type="ECO:0000313" key="3">
    <source>
        <dbReference type="Proteomes" id="UP000298616"/>
    </source>
</evidence>
<dbReference type="EMBL" id="CP028923">
    <property type="protein sequence ID" value="QCK16395.1"/>
    <property type="molecule type" value="Genomic_DNA"/>
</dbReference>
<dbReference type="SUPFAM" id="SSF63825">
    <property type="entry name" value="YWTD domain"/>
    <property type="match status" value="1"/>
</dbReference>
<proteinExistence type="predicted"/>
<dbReference type="OrthoDB" id="607469at2"/>
<dbReference type="Pfam" id="PF18911">
    <property type="entry name" value="PKD_4"/>
    <property type="match status" value="1"/>
</dbReference>
<sequence>MIMKTLKILVMSVCVLLFIAGCKEEEPLIPPFTIVKADFSYQLDNDLFAPATATFNSDVVFTEGDDISYYWAFGDGASSDVANPTHLYTEPGFYEVTLTVVGEGDTDSKTTTIEVRDPNRSYFPVIVASNSGKRIYDAQTGILDVSLEVSPFDIAIDSTREKIYFTATDAGAVYSLGFSDDVPEMIVDGFSNPHGITVDEASGKAYVVDRGDNAVYTVDLENSTKTILFSDSQEATFSLPEGIDYHDGFVYVTAVDFDAEAVWKVNISDGSFERIIGYSAGGFGYSIVVNQQSDMIYFHNDEGPEFLSAALDGTNVSTLVSPAGDNNGVDGRSFGISISYSEEKVYWTESGNGLLKRANFDGTDVQTIASGLTDPVGIQIVGIQ</sequence>
<evidence type="ECO:0000313" key="2">
    <source>
        <dbReference type="EMBL" id="QCK16395.1"/>
    </source>
</evidence>
<dbReference type="InterPro" id="IPR000601">
    <property type="entry name" value="PKD_dom"/>
</dbReference>
<dbReference type="CDD" id="cd00146">
    <property type="entry name" value="PKD"/>
    <property type="match status" value="1"/>
</dbReference>